<dbReference type="PANTHER" id="PTHR30258:SF2">
    <property type="entry name" value="COMG OPERON PROTEIN 1"/>
    <property type="match status" value="1"/>
</dbReference>
<sequence length="343" mass="38198">MSFTETVVEQKSVHLLLKAIHFGASDLHLMPNKNDYLLYFRKYGQLVSAGQLPLELGDRMISYFKFLSSLDISDKRRPQSGSFQQVLNEQSIAFRVSTLPSVFIRESLVIRIMLQDHAIPLSSLSFFKESANHLLKLVKKRQGILFFTGPTGCGKSTSLYSLIHYCSNELKKHVISLEDPVENNQSNLLQIQVNERAGVTYASGLKAILRHSPDIIMIGEIRDQETAKIAIEAALTGHLVLTTIHSRDTFGCLFRLLDLGVSLEELRQTVIGVVAQRLVKKAIAQDEEKFAAIYEILADGNLAKAVEHVKSGQNFTLPFELSLEGQMKEGVRLGAITAQVSTV</sequence>
<keyword evidence="2" id="KW-0547">Nucleotide-binding</keyword>
<dbReference type="RefSeq" id="WP_200748022.1">
    <property type="nucleotide sequence ID" value="NZ_JAEOAH010000004.1"/>
</dbReference>
<feature type="domain" description="Bacterial type II secretion system protein E" evidence="4">
    <location>
        <begin position="209"/>
        <end position="223"/>
    </location>
</feature>
<protein>
    <submittedName>
        <fullName evidence="5">Flp pilus assembly complex ATPase component TadA</fullName>
    </submittedName>
</protein>
<proteinExistence type="inferred from homology"/>
<organism evidence="5 6">
    <name type="scientific">Viridibacillus soli</name>
    <dbReference type="NCBI Taxonomy" id="2798301"/>
    <lineage>
        <taxon>Bacteria</taxon>
        <taxon>Bacillati</taxon>
        <taxon>Bacillota</taxon>
        <taxon>Bacilli</taxon>
        <taxon>Bacillales</taxon>
        <taxon>Caryophanaceae</taxon>
        <taxon>Viridibacillus</taxon>
    </lineage>
</organism>
<dbReference type="InterPro" id="IPR003593">
    <property type="entry name" value="AAA+_ATPase"/>
</dbReference>
<keyword evidence="3" id="KW-0067">ATP-binding</keyword>
<dbReference type="Pfam" id="PF00437">
    <property type="entry name" value="T2SSE"/>
    <property type="match status" value="1"/>
</dbReference>
<dbReference type="EMBL" id="JAEOAH010000004">
    <property type="protein sequence ID" value="MBK3494006.1"/>
    <property type="molecule type" value="Genomic_DNA"/>
</dbReference>
<dbReference type="SMART" id="SM00382">
    <property type="entry name" value="AAA"/>
    <property type="match status" value="1"/>
</dbReference>
<dbReference type="InterPro" id="IPR047667">
    <property type="entry name" value="ATPase_ComGA"/>
</dbReference>
<comment type="similarity">
    <text evidence="1">Belongs to the GSP E family.</text>
</comment>
<gene>
    <name evidence="5" type="primary">tadA</name>
    <name evidence="5" type="ORF">JFL43_03850</name>
</gene>
<evidence type="ECO:0000256" key="1">
    <source>
        <dbReference type="ARBA" id="ARBA00006611"/>
    </source>
</evidence>
<name>A0ABS1H3M5_9BACL</name>
<evidence type="ECO:0000256" key="3">
    <source>
        <dbReference type="ARBA" id="ARBA00022840"/>
    </source>
</evidence>
<evidence type="ECO:0000313" key="6">
    <source>
        <dbReference type="Proteomes" id="UP000618943"/>
    </source>
</evidence>
<dbReference type="NCBIfam" id="NF041000">
    <property type="entry name" value="ATPase_ComGA"/>
    <property type="match status" value="1"/>
</dbReference>
<keyword evidence="6" id="KW-1185">Reference proteome</keyword>
<reference evidence="5 6" key="1">
    <citation type="submission" date="2020-12" db="EMBL/GenBank/DDBJ databases">
        <title>YIM B01967 draft genome.</title>
        <authorList>
            <person name="Yan X."/>
        </authorList>
    </citation>
    <scope>NUCLEOTIDE SEQUENCE [LARGE SCALE GENOMIC DNA]</scope>
    <source>
        <strain evidence="5 6">YIM B01967</strain>
    </source>
</reference>
<dbReference type="Gene3D" id="3.30.450.90">
    <property type="match status" value="1"/>
</dbReference>
<comment type="caution">
    <text evidence="5">The sequence shown here is derived from an EMBL/GenBank/DDBJ whole genome shotgun (WGS) entry which is preliminary data.</text>
</comment>
<dbReference type="CDD" id="cd01129">
    <property type="entry name" value="PulE-GspE-like"/>
    <property type="match status" value="1"/>
</dbReference>
<dbReference type="SUPFAM" id="SSF52540">
    <property type="entry name" value="P-loop containing nucleoside triphosphate hydrolases"/>
    <property type="match status" value="1"/>
</dbReference>
<evidence type="ECO:0000256" key="2">
    <source>
        <dbReference type="ARBA" id="ARBA00022741"/>
    </source>
</evidence>
<dbReference type="Proteomes" id="UP000618943">
    <property type="component" value="Unassembled WGS sequence"/>
</dbReference>
<dbReference type="InterPro" id="IPR027417">
    <property type="entry name" value="P-loop_NTPase"/>
</dbReference>
<evidence type="ECO:0000313" key="5">
    <source>
        <dbReference type="EMBL" id="MBK3494006.1"/>
    </source>
</evidence>
<dbReference type="InterPro" id="IPR001482">
    <property type="entry name" value="T2SS/T4SS_dom"/>
</dbReference>
<accession>A0ABS1H3M5</accession>
<dbReference type="Gene3D" id="3.40.50.300">
    <property type="entry name" value="P-loop containing nucleotide triphosphate hydrolases"/>
    <property type="match status" value="1"/>
</dbReference>
<dbReference type="PROSITE" id="PS00662">
    <property type="entry name" value="T2SP_E"/>
    <property type="match status" value="1"/>
</dbReference>
<evidence type="ECO:0000259" key="4">
    <source>
        <dbReference type="PROSITE" id="PS00662"/>
    </source>
</evidence>
<dbReference type="PANTHER" id="PTHR30258">
    <property type="entry name" value="TYPE II SECRETION SYSTEM PROTEIN GSPE-RELATED"/>
    <property type="match status" value="1"/>
</dbReference>